<feature type="transmembrane region" description="Helical" evidence="7">
    <location>
        <begin position="47"/>
        <end position="72"/>
    </location>
</feature>
<dbReference type="GO" id="GO:0044341">
    <property type="term" value="P:sodium-dependent phosphate transport"/>
    <property type="evidence" value="ECO:0007669"/>
    <property type="project" value="InterPro"/>
</dbReference>
<proteinExistence type="predicted"/>
<feature type="transmembrane region" description="Helical" evidence="7">
    <location>
        <begin position="248"/>
        <end position="268"/>
    </location>
</feature>
<dbReference type="EMBL" id="CP036266">
    <property type="protein sequence ID" value="QDT19558.1"/>
    <property type="molecule type" value="Genomic_DNA"/>
</dbReference>
<feature type="transmembrane region" description="Helical" evidence="7">
    <location>
        <begin position="173"/>
        <end position="194"/>
    </location>
</feature>
<feature type="transmembrane region" description="Helical" evidence="7">
    <location>
        <begin position="6"/>
        <end position="26"/>
    </location>
</feature>
<evidence type="ECO:0000256" key="3">
    <source>
        <dbReference type="ARBA" id="ARBA00022692"/>
    </source>
</evidence>
<protein>
    <submittedName>
        <fullName evidence="8">Na+/Pi-cotransporter</fullName>
    </submittedName>
</protein>
<feature type="transmembrane region" description="Helical" evidence="7">
    <location>
        <begin position="113"/>
        <end position="128"/>
    </location>
</feature>
<evidence type="ECO:0000256" key="7">
    <source>
        <dbReference type="SAM" id="Phobius"/>
    </source>
</evidence>
<dbReference type="Proteomes" id="UP000320421">
    <property type="component" value="Chromosome"/>
</dbReference>
<keyword evidence="3 7" id="KW-0812">Transmembrane</keyword>
<dbReference type="GO" id="GO:0005436">
    <property type="term" value="F:sodium:phosphate symporter activity"/>
    <property type="evidence" value="ECO:0007669"/>
    <property type="project" value="InterPro"/>
</dbReference>
<dbReference type="NCBIfam" id="NF037997">
    <property type="entry name" value="Na_Pi_symport"/>
    <property type="match status" value="1"/>
</dbReference>
<dbReference type="GO" id="GO:0005886">
    <property type="term" value="C:plasma membrane"/>
    <property type="evidence" value="ECO:0007669"/>
    <property type="project" value="UniProtKB-SubCell"/>
</dbReference>
<dbReference type="InterPro" id="IPR003841">
    <property type="entry name" value="Na/Pi_transpt"/>
</dbReference>
<dbReference type="PANTHER" id="PTHR10010">
    <property type="entry name" value="SOLUTE CARRIER FAMILY 34 SODIUM PHOSPHATE , MEMBER 2-RELATED"/>
    <property type="match status" value="1"/>
</dbReference>
<accession>A0A517PJK1</accession>
<dbReference type="PANTHER" id="PTHR10010:SF46">
    <property type="entry name" value="SODIUM-DEPENDENT PHOSPHATE TRANSPORT PROTEIN 2B"/>
    <property type="match status" value="1"/>
</dbReference>
<dbReference type="OrthoDB" id="9763003at2"/>
<evidence type="ECO:0000256" key="1">
    <source>
        <dbReference type="ARBA" id="ARBA00004651"/>
    </source>
</evidence>
<keyword evidence="2" id="KW-1003">Cell membrane</keyword>
<evidence type="ECO:0000313" key="8">
    <source>
        <dbReference type="EMBL" id="QDT19558.1"/>
    </source>
</evidence>
<dbReference type="RefSeq" id="WP_145181373.1">
    <property type="nucleotide sequence ID" value="NZ_CP036266.1"/>
</dbReference>
<keyword evidence="9" id="KW-1185">Reference proteome</keyword>
<evidence type="ECO:0000256" key="4">
    <source>
        <dbReference type="ARBA" id="ARBA00022989"/>
    </source>
</evidence>
<dbReference type="AlphaFoldDB" id="A0A517PJK1"/>
<evidence type="ECO:0000256" key="2">
    <source>
        <dbReference type="ARBA" id="ARBA00022475"/>
    </source>
</evidence>
<sequence>MGLEILNALGGLGLFLLGMVILTNGLKELAGDTIRRLIAKFTKNMPSGIATGAIVTAVLQSSSATTVTAVGFASAGLLSLSQSLGIIFGANLGTTMTGWIVAVFGFKLKLGQIAFPLILVGTLMYMFARKRVGMIGFALAGFGLIFVGIDNMQAGMSGLTDTVTPKSFPTDDWLGRILLILIGMGVSMVTQSSSAGMAMAITAVHTGTISLTQGVAMVVGFDMGTTVTAVIATLGGSVTARRTAFAHVLFNTTTACVAYFLVPLYMWVWQSYVNQGDRFSPEIGLALFHSLFNLLGILMLAPLSSQVIRVLCWLVPDAVNDQVERLEESFIQTPNVAIEASRSTLTEVFQDVLHLFHGLFTNKADRADISSMMEQTHETLTITEDYLRRVNVSKSDPQTLRCYQEVVLALDHIRRLTRRFKEIERLDAAADVEDLQKVVTRLTKLLDDTEIAFEDRSELMDEQPLEDCARELDQDQESVRRRFTEAASRSGDDFEYVLNQLDAYRWLYRISYHLWRTVHHLQSARIINGQSDVEPAEINNTKAVDSRSDDEGQGSEDKKTSLQIDSRDEVE</sequence>
<feature type="region of interest" description="Disordered" evidence="6">
    <location>
        <begin position="535"/>
        <end position="571"/>
    </location>
</feature>
<keyword evidence="5 7" id="KW-0472">Membrane</keyword>
<reference evidence="8 9" key="1">
    <citation type="submission" date="2019-02" db="EMBL/GenBank/DDBJ databases">
        <title>Deep-cultivation of Planctomycetes and their phenomic and genomic characterization uncovers novel biology.</title>
        <authorList>
            <person name="Wiegand S."/>
            <person name="Jogler M."/>
            <person name="Boedeker C."/>
            <person name="Pinto D."/>
            <person name="Vollmers J."/>
            <person name="Rivas-Marin E."/>
            <person name="Kohn T."/>
            <person name="Peeters S.H."/>
            <person name="Heuer A."/>
            <person name="Rast P."/>
            <person name="Oberbeckmann S."/>
            <person name="Bunk B."/>
            <person name="Jeske O."/>
            <person name="Meyerdierks A."/>
            <person name="Storesund J.E."/>
            <person name="Kallscheuer N."/>
            <person name="Luecker S."/>
            <person name="Lage O.M."/>
            <person name="Pohl T."/>
            <person name="Merkel B.J."/>
            <person name="Hornburger P."/>
            <person name="Mueller R.-W."/>
            <person name="Bruemmer F."/>
            <person name="Labrenz M."/>
            <person name="Spormann A.M."/>
            <person name="Op den Camp H."/>
            <person name="Overmann J."/>
            <person name="Amann R."/>
            <person name="Jetten M.S.M."/>
            <person name="Mascher T."/>
            <person name="Medema M.H."/>
            <person name="Devos D.P."/>
            <person name="Kaster A.-K."/>
            <person name="Ovreas L."/>
            <person name="Rohde M."/>
            <person name="Galperin M.Y."/>
            <person name="Jogler C."/>
        </authorList>
    </citation>
    <scope>NUCLEOTIDE SEQUENCE [LARGE SCALE GENOMIC DNA]</scope>
    <source>
        <strain evidence="8 9">HG66A1</strain>
    </source>
</reference>
<gene>
    <name evidence="8" type="ORF">HG66A1_13230</name>
</gene>
<feature type="transmembrane region" description="Helical" evidence="7">
    <location>
        <begin position="134"/>
        <end position="152"/>
    </location>
</feature>
<name>A0A517PJK1_9PLAN</name>
<feature type="transmembrane region" description="Helical" evidence="7">
    <location>
        <begin position="283"/>
        <end position="301"/>
    </location>
</feature>
<feature type="transmembrane region" description="Helical" evidence="7">
    <location>
        <begin position="84"/>
        <end position="106"/>
    </location>
</feature>
<feature type="transmembrane region" description="Helical" evidence="7">
    <location>
        <begin position="214"/>
        <end position="236"/>
    </location>
</feature>
<feature type="compositionally biased region" description="Basic and acidic residues" evidence="6">
    <location>
        <begin position="544"/>
        <end position="571"/>
    </location>
</feature>
<dbReference type="Pfam" id="PF02690">
    <property type="entry name" value="Na_Pi_cotrans"/>
    <property type="match status" value="2"/>
</dbReference>
<evidence type="ECO:0000256" key="5">
    <source>
        <dbReference type="ARBA" id="ARBA00023136"/>
    </source>
</evidence>
<evidence type="ECO:0000256" key="6">
    <source>
        <dbReference type="SAM" id="MobiDB-lite"/>
    </source>
</evidence>
<comment type="subcellular location">
    <subcellularLocation>
        <location evidence="1">Cell membrane</location>
        <topology evidence="1">Multi-pass membrane protein</topology>
    </subcellularLocation>
</comment>
<evidence type="ECO:0000313" key="9">
    <source>
        <dbReference type="Proteomes" id="UP000320421"/>
    </source>
</evidence>
<keyword evidence="4 7" id="KW-1133">Transmembrane helix</keyword>
<organism evidence="8 9">
    <name type="scientific">Gimesia chilikensis</name>
    <dbReference type="NCBI Taxonomy" id="2605989"/>
    <lineage>
        <taxon>Bacteria</taxon>
        <taxon>Pseudomonadati</taxon>
        <taxon>Planctomycetota</taxon>
        <taxon>Planctomycetia</taxon>
        <taxon>Planctomycetales</taxon>
        <taxon>Planctomycetaceae</taxon>
        <taxon>Gimesia</taxon>
    </lineage>
</organism>